<dbReference type="PANTHER" id="PTHR11941:SF54">
    <property type="entry name" value="ENOYL-COA HYDRATASE, MITOCHONDRIAL"/>
    <property type="match status" value="1"/>
</dbReference>
<keyword evidence="3" id="KW-0456">Lyase</keyword>
<sequence>MKVPISTTRLGSILLVTLQRPERANALSDELIGAIGDQIDEIERDTETRAVVVTGAGTTAFCAGADVRELVDLDEAAARAKMLHGQRVFRRLELLPLPVIAAVNGHALGGGLELAMACDLRIAARSARFGQPEIRLANVPGWGGTQRLPRLVGLGRATEMIFTGDLLSAEEACRIGLVNRVVADEQVTSEALALAERLAAYSTVALAGAKHAIHVGLDEGMTAGELAEAHAVATCCQTAAQRKAVTDFLNRRAAAHNHPTG</sequence>
<organism evidence="7 8">
    <name type="scientific">Phytohabitans flavus</name>
    <dbReference type="NCBI Taxonomy" id="1076124"/>
    <lineage>
        <taxon>Bacteria</taxon>
        <taxon>Bacillati</taxon>
        <taxon>Actinomycetota</taxon>
        <taxon>Actinomycetes</taxon>
        <taxon>Micromonosporales</taxon>
        <taxon>Micromonosporaceae</taxon>
    </lineage>
</organism>
<dbReference type="InterPro" id="IPR029045">
    <property type="entry name" value="ClpP/crotonase-like_dom_sf"/>
</dbReference>
<dbReference type="GO" id="GO:0004300">
    <property type="term" value="F:enoyl-CoA hydratase activity"/>
    <property type="evidence" value="ECO:0007669"/>
    <property type="project" value="UniProtKB-EC"/>
</dbReference>
<dbReference type="FunFam" id="3.90.226.10:FF:000009">
    <property type="entry name" value="Carnitinyl-CoA dehydratase"/>
    <property type="match status" value="1"/>
</dbReference>
<dbReference type="SUPFAM" id="SSF52096">
    <property type="entry name" value="ClpP/crotonase"/>
    <property type="match status" value="1"/>
</dbReference>
<evidence type="ECO:0000256" key="1">
    <source>
        <dbReference type="ARBA" id="ARBA00005254"/>
    </source>
</evidence>
<dbReference type="EC" id="4.2.1.17" evidence="2"/>
<keyword evidence="8" id="KW-1185">Reference proteome</keyword>
<evidence type="ECO:0000313" key="8">
    <source>
        <dbReference type="Proteomes" id="UP000502508"/>
    </source>
</evidence>
<comment type="catalytic activity">
    <reaction evidence="4">
        <text>a (3S)-3-hydroxyacyl-CoA = a (2E)-enoyl-CoA + H2O</text>
        <dbReference type="Rhea" id="RHEA:16105"/>
        <dbReference type="ChEBI" id="CHEBI:15377"/>
        <dbReference type="ChEBI" id="CHEBI:57318"/>
        <dbReference type="ChEBI" id="CHEBI:58856"/>
        <dbReference type="EC" id="4.2.1.17"/>
    </reaction>
</comment>
<dbReference type="KEGG" id="pfla:Pflav_017110"/>
<gene>
    <name evidence="7" type="primary">crt</name>
    <name evidence="7" type="ORF">Pflav_017110</name>
</gene>
<evidence type="ECO:0000256" key="6">
    <source>
        <dbReference type="RuleBase" id="RU003707"/>
    </source>
</evidence>
<evidence type="ECO:0000256" key="4">
    <source>
        <dbReference type="ARBA" id="ARBA00023709"/>
    </source>
</evidence>
<dbReference type="InterPro" id="IPR018376">
    <property type="entry name" value="Enoyl-CoA_hyd/isom_CS"/>
</dbReference>
<accession>A0A6F8XNH3</accession>
<evidence type="ECO:0000256" key="2">
    <source>
        <dbReference type="ARBA" id="ARBA00012076"/>
    </source>
</evidence>
<dbReference type="GO" id="GO:0006635">
    <property type="term" value="P:fatty acid beta-oxidation"/>
    <property type="evidence" value="ECO:0007669"/>
    <property type="project" value="TreeGrafter"/>
</dbReference>
<name>A0A6F8XNH3_9ACTN</name>
<dbReference type="RefSeq" id="WP_377309330.1">
    <property type="nucleotide sequence ID" value="NZ_JBHTHL010000001.1"/>
</dbReference>
<dbReference type="AlphaFoldDB" id="A0A6F8XNH3"/>
<protein>
    <recommendedName>
        <fullName evidence="2">enoyl-CoA hydratase</fullName>
        <ecNumber evidence="2">4.2.1.17</ecNumber>
    </recommendedName>
</protein>
<evidence type="ECO:0000313" key="7">
    <source>
        <dbReference type="EMBL" id="BCB75301.1"/>
    </source>
</evidence>
<dbReference type="PANTHER" id="PTHR11941">
    <property type="entry name" value="ENOYL-COA HYDRATASE-RELATED"/>
    <property type="match status" value="1"/>
</dbReference>
<comment type="catalytic activity">
    <reaction evidence="5">
        <text>a 4-saturated-(3S)-3-hydroxyacyl-CoA = a (3E)-enoyl-CoA + H2O</text>
        <dbReference type="Rhea" id="RHEA:20724"/>
        <dbReference type="ChEBI" id="CHEBI:15377"/>
        <dbReference type="ChEBI" id="CHEBI:58521"/>
        <dbReference type="ChEBI" id="CHEBI:137480"/>
        <dbReference type="EC" id="4.2.1.17"/>
    </reaction>
</comment>
<proteinExistence type="inferred from homology"/>
<dbReference type="EMBL" id="AP022870">
    <property type="protein sequence ID" value="BCB75301.1"/>
    <property type="molecule type" value="Genomic_DNA"/>
</dbReference>
<reference evidence="7 8" key="1">
    <citation type="submission" date="2020-03" db="EMBL/GenBank/DDBJ databases">
        <title>Whole genome shotgun sequence of Phytohabitans flavus NBRC 107702.</title>
        <authorList>
            <person name="Komaki H."/>
            <person name="Tamura T."/>
        </authorList>
    </citation>
    <scope>NUCLEOTIDE SEQUENCE [LARGE SCALE GENOMIC DNA]</scope>
    <source>
        <strain evidence="7 8">NBRC 107702</strain>
    </source>
</reference>
<dbReference type="CDD" id="cd06558">
    <property type="entry name" value="crotonase-like"/>
    <property type="match status" value="1"/>
</dbReference>
<evidence type="ECO:0000256" key="3">
    <source>
        <dbReference type="ARBA" id="ARBA00023239"/>
    </source>
</evidence>
<dbReference type="Pfam" id="PF00378">
    <property type="entry name" value="ECH_1"/>
    <property type="match status" value="1"/>
</dbReference>
<reference evidence="7 8" key="2">
    <citation type="submission" date="2020-03" db="EMBL/GenBank/DDBJ databases">
        <authorList>
            <person name="Ichikawa N."/>
            <person name="Kimura A."/>
            <person name="Kitahashi Y."/>
            <person name="Uohara A."/>
        </authorList>
    </citation>
    <scope>NUCLEOTIDE SEQUENCE [LARGE SCALE GENOMIC DNA]</scope>
    <source>
        <strain evidence="7 8">NBRC 107702</strain>
    </source>
</reference>
<comment type="similarity">
    <text evidence="1 6">Belongs to the enoyl-CoA hydratase/isomerase family.</text>
</comment>
<evidence type="ECO:0000256" key="5">
    <source>
        <dbReference type="ARBA" id="ARBA00023717"/>
    </source>
</evidence>
<dbReference type="Gene3D" id="3.90.226.10">
    <property type="entry name" value="2-enoyl-CoA Hydratase, Chain A, domain 1"/>
    <property type="match status" value="1"/>
</dbReference>
<dbReference type="InterPro" id="IPR001753">
    <property type="entry name" value="Enoyl-CoA_hydra/iso"/>
</dbReference>
<dbReference type="Proteomes" id="UP000502508">
    <property type="component" value="Chromosome"/>
</dbReference>
<dbReference type="PROSITE" id="PS00166">
    <property type="entry name" value="ENOYL_COA_HYDRATASE"/>
    <property type="match status" value="1"/>
</dbReference>